<dbReference type="EMBL" id="BKCJ011855867">
    <property type="protein sequence ID" value="GFD58674.1"/>
    <property type="molecule type" value="Genomic_DNA"/>
</dbReference>
<name>A0A699XRK1_TANCI</name>
<reference evidence="2" key="1">
    <citation type="journal article" date="2019" name="Sci. Rep.">
        <title>Draft genome of Tanacetum cinerariifolium, the natural source of mosquito coil.</title>
        <authorList>
            <person name="Yamashiro T."/>
            <person name="Shiraishi A."/>
            <person name="Satake H."/>
            <person name="Nakayama K."/>
        </authorList>
    </citation>
    <scope>NUCLEOTIDE SEQUENCE</scope>
</reference>
<sequence length="85" mass="8979">SKISKSPAAVAQRSVQTLMRKHSSKSTPGLDYSDVDFSPRDLIATEGSIPAEKVVPADKGVSAALSNKGKGITDELSVPQRKQTL</sequence>
<feature type="non-terminal residue" evidence="2">
    <location>
        <position position="85"/>
    </location>
</feature>
<feature type="non-terminal residue" evidence="2">
    <location>
        <position position="1"/>
    </location>
</feature>
<comment type="caution">
    <text evidence="2">The sequence shown here is derived from an EMBL/GenBank/DDBJ whole genome shotgun (WGS) entry which is preliminary data.</text>
</comment>
<gene>
    <name evidence="2" type="ORF">Tci_930643</name>
</gene>
<evidence type="ECO:0000256" key="1">
    <source>
        <dbReference type="SAM" id="MobiDB-lite"/>
    </source>
</evidence>
<dbReference type="AlphaFoldDB" id="A0A699XRK1"/>
<organism evidence="2">
    <name type="scientific">Tanacetum cinerariifolium</name>
    <name type="common">Dalmatian daisy</name>
    <name type="synonym">Chrysanthemum cinerariifolium</name>
    <dbReference type="NCBI Taxonomy" id="118510"/>
    <lineage>
        <taxon>Eukaryota</taxon>
        <taxon>Viridiplantae</taxon>
        <taxon>Streptophyta</taxon>
        <taxon>Embryophyta</taxon>
        <taxon>Tracheophyta</taxon>
        <taxon>Spermatophyta</taxon>
        <taxon>Magnoliopsida</taxon>
        <taxon>eudicotyledons</taxon>
        <taxon>Gunneridae</taxon>
        <taxon>Pentapetalae</taxon>
        <taxon>asterids</taxon>
        <taxon>campanulids</taxon>
        <taxon>Asterales</taxon>
        <taxon>Asteraceae</taxon>
        <taxon>Asteroideae</taxon>
        <taxon>Anthemideae</taxon>
        <taxon>Anthemidinae</taxon>
        <taxon>Tanacetum</taxon>
    </lineage>
</organism>
<feature type="region of interest" description="Disordered" evidence="1">
    <location>
        <begin position="64"/>
        <end position="85"/>
    </location>
</feature>
<proteinExistence type="predicted"/>
<evidence type="ECO:0000313" key="2">
    <source>
        <dbReference type="EMBL" id="GFD58674.1"/>
    </source>
</evidence>
<protein>
    <submittedName>
        <fullName evidence="2">Uncharacterized protein</fullName>
    </submittedName>
</protein>
<accession>A0A699XRK1</accession>
<feature type="region of interest" description="Disordered" evidence="1">
    <location>
        <begin position="1"/>
        <end position="34"/>
    </location>
</feature>